<reference evidence="1" key="1">
    <citation type="submission" date="2021-02" db="EMBL/GenBank/DDBJ databases">
        <authorList>
            <person name="Nowell W R."/>
        </authorList>
    </citation>
    <scope>NUCLEOTIDE SEQUENCE</scope>
</reference>
<gene>
    <name evidence="1" type="ORF">JYZ213_LOCUS46299</name>
    <name evidence="2" type="ORF">KXQ929_LOCUS47419</name>
</gene>
<feature type="non-terminal residue" evidence="1">
    <location>
        <position position="62"/>
    </location>
</feature>
<organism evidence="1 3">
    <name type="scientific">Adineta steineri</name>
    <dbReference type="NCBI Taxonomy" id="433720"/>
    <lineage>
        <taxon>Eukaryota</taxon>
        <taxon>Metazoa</taxon>
        <taxon>Spiralia</taxon>
        <taxon>Gnathifera</taxon>
        <taxon>Rotifera</taxon>
        <taxon>Eurotatoria</taxon>
        <taxon>Bdelloidea</taxon>
        <taxon>Adinetida</taxon>
        <taxon>Adinetidae</taxon>
        <taxon>Adineta</taxon>
    </lineage>
</organism>
<dbReference type="AlphaFoldDB" id="A0A815WZA1"/>
<dbReference type="EMBL" id="CAJNOG010005404">
    <property type="protein sequence ID" value="CAF1550924.1"/>
    <property type="molecule type" value="Genomic_DNA"/>
</dbReference>
<sequence>MGSAISNLLEGVHNGAQQLILQIDPSILKLKNTTFIVLDEFERKIHLNTEEYFISLRKNPSA</sequence>
<proteinExistence type="predicted"/>
<dbReference type="Proteomes" id="UP000663845">
    <property type="component" value="Unassembled WGS sequence"/>
</dbReference>
<evidence type="ECO:0000313" key="2">
    <source>
        <dbReference type="EMBL" id="CAF4335571.1"/>
    </source>
</evidence>
<accession>A0A815WZA1</accession>
<name>A0A815WZA1_9BILA</name>
<evidence type="ECO:0000313" key="3">
    <source>
        <dbReference type="Proteomes" id="UP000663845"/>
    </source>
</evidence>
<dbReference type="EMBL" id="CAJOBB010017106">
    <property type="protein sequence ID" value="CAF4335571.1"/>
    <property type="molecule type" value="Genomic_DNA"/>
</dbReference>
<protein>
    <submittedName>
        <fullName evidence="1">Uncharacterized protein</fullName>
    </submittedName>
</protein>
<dbReference type="Proteomes" id="UP000663868">
    <property type="component" value="Unassembled WGS sequence"/>
</dbReference>
<evidence type="ECO:0000313" key="1">
    <source>
        <dbReference type="EMBL" id="CAF1550924.1"/>
    </source>
</evidence>
<comment type="caution">
    <text evidence="1">The sequence shown here is derived from an EMBL/GenBank/DDBJ whole genome shotgun (WGS) entry which is preliminary data.</text>
</comment>